<proteinExistence type="predicted"/>
<dbReference type="AlphaFoldDB" id="A0A6H9YQT2"/>
<name>A0A6H9YQT2_9ACTN</name>
<dbReference type="RefSeq" id="WP_151562429.1">
    <property type="nucleotide sequence ID" value="NZ_WBMT01000009.1"/>
</dbReference>
<evidence type="ECO:0000313" key="1">
    <source>
        <dbReference type="EMBL" id="KAB2347508.1"/>
    </source>
</evidence>
<dbReference type="SUPFAM" id="SSF56317">
    <property type="entry name" value="Carbon-nitrogen hydrolase"/>
    <property type="match status" value="1"/>
</dbReference>
<comment type="caution">
    <text evidence="1">The sequence shown here is derived from an EMBL/GenBank/DDBJ whole genome shotgun (WGS) entry which is preliminary data.</text>
</comment>
<gene>
    <name evidence="1" type="ORF">F8566_21175</name>
</gene>
<dbReference type="Proteomes" id="UP000468735">
    <property type="component" value="Unassembled WGS sequence"/>
</dbReference>
<organism evidence="1 2">
    <name type="scientific">Actinomadura rudentiformis</name>
    <dbReference type="NCBI Taxonomy" id="359158"/>
    <lineage>
        <taxon>Bacteria</taxon>
        <taxon>Bacillati</taxon>
        <taxon>Actinomycetota</taxon>
        <taxon>Actinomycetes</taxon>
        <taxon>Streptosporangiales</taxon>
        <taxon>Thermomonosporaceae</taxon>
        <taxon>Actinomadura</taxon>
    </lineage>
</organism>
<dbReference type="InterPro" id="IPR036526">
    <property type="entry name" value="C-N_Hydrolase_sf"/>
</dbReference>
<sequence>MTDPLTAPAVAPYPADPADLFVVLYDELPDSLFRGWRIMEWYGDPAVQNLATKISDAVLEYGELAAEDVGRIIARDGHRGRFTILLGLDIALAHVNPYGPYYQNNAMSWLAYRSEYERDHLLNNPEETAGALLPRCAYPGRPIGLRRKDEFFGVHRVQPEQWETVEHRVLPPAKDAYVNRDRPVPVACAPVLESYEDIQVDFEERHGMTVYRLRPRGSDVLRSRIKQILDRLDESGARLAVLPEATLDDGLLEHWRDLIWQTADRASPLRYLLLGTGPLGGDDPPPNRAVFLDRWTGEDILVQDKLACFILDSRQIKLWRLPNAPADRPAEEYMAPGAKVSLVDADLGRLAVLICEDLTRSMDWERELRACGVSHLLVPIFSKPIMEHRWEHKAAEREVTMLGSWVVVSNSLAVGQAIPAEAMKGDRFTCLVAGPDDLRRATYETSVQLGAAKAADELGLVEVKREDGRIVHELPRVLPGAVQDMWHEHWPAPGDR</sequence>
<evidence type="ECO:0000313" key="2">
    <source>
        <dbReference type="Proteomes" id="UP000468735"/>
    </source>
</evidence>
<dbReference type="OrthoDB" id="3443594at2"/>
<keyword evidence="2" id="KW-1185">Reference proteome</keyword>
<dbReference type="Gene3D" id="3.60.110.10">
    <property type="entry name" value="Carbon-nitrogen hydrolase"/>
    <property type="match status" value="1"/>
</dbReference>
<dbReference type="EMBL" id="WBMT01000009">
    <property type="protein sequence ID" value="KAB2347508.1"/>
    <property type="molecule type" value="Genomic_DNA"/>
</dbReference>
<protein>
    <submittedName>
        <fullName evidence="1">Uncharacterized protein</fullName>
    </submittedName>
</protein>
<reference evidence="1 2" key="1">
    <citation type="submission" date="2019-09" db="EMBL/GenBank/DDBJ databases">
        <title>Actinomadura physcomitrii sp. nov., a novel actinomycete isolated from moss [Physcomitrium sphaericum (Ludw) Fuernr].</title>
        <authorList>
            <person name="Zhuang X."/>
            <person name="Liu C."/>
        </authorList>
    </citation>
    <scope>NUCLEOTIDE SEQUENCE [LARGE SCALE GENOMIC DNA]</scope>
    <source>
        <strain evidence="1 2">HMC1</strain>
    </source>
</reference>
<accession>A0A6H9YQT2</accession>